<name>A0AAV8PHF0_ENSVE</name>
<dbReference type="AlphaFoldDB" id="A0AAV8PHF0"/>
<protein>
    <submittedName>
        <fullName evidence="2">Uncharacterized protein</fullName>
    </submittedName>
</protein>
<dbReference type="PANTHER" id="PTHR37722">
    <property type="entry name" value="OS01G0167700 PROTEIN"/>
    <property type="match status" value="1"/>
</dbReference>
<keyword evidence="3" id="KW-1185">Reference proteome</keyword>
<proteinExistence type="predicted"/>
<dbReference type="EMBL" id="JAQQAF010000005">
    <property type="protein sequence ID" value="KAJ8484596.1"/>
    <property type="molecule type" value="Genomic_DNA"/>
</dbReference>
<accession>A0AAV8PHF0</accession>
<dbReference type="PANTHER" id="PTHR37722:SF2">
    <property type="entry name" value="OS01G0167700 PROTEIN"/>
    <property type="match status" value="1"/>
</dbReference>
<evidence type="ECO:0000313" key="3">
    <source>
        <dbReference type="Proteomes" id="UP001222027"/>
    </source>
</evidence>
<feature type="compositionally biased region" description="Polar residues" evidence="1">
    <location>
        <begin position="662"/>
        <end position="682"/>
    </location>
</feature>
<organism evidence="2 3">
    <name type="scientific">Ensete ventricosum</name>
    <name type="common">Abyssinian banana</name>
    <name type="synonym">Musa ensete</name>
    <dbReference type="NCBI Taxonomy" id="4639"/>
    <lineage>
        <taxon>Eukaryota</taxon>
        <taxon>Viridiplantae</taxon>
        <taxon>Streptophyta</taxon>
        <taxon>Embryophyta</taxon>
        <taxon>Tracheophyta</taxon>
        <taxon>Spermatophyta</taxon>
        <taxon>Magnoliopsida</taxon>
        <taxon>Liliopsida</taxon>
        <taxon>Zingiberales</taxon>
        <taxon>Musaceae</taxon>
        <taxon>Ensete</taxon>
    </lineage>
</organism>
<dbReference type="Proteomes" id="UP001222027">
    <property type="component" value="Unassembled WGS sequence"/>
</dbReference>
<feature type="region of interest" description="Disordered" evidence="1">
    <location>
        <begin position="705"/>
        <end position="742"/>
    </location>
</feature>
<reference evidence="2 3" key="1">
    <citation type="submission" date="2022-12" db="EMBL/GenBank/DDBJ databases">
        <title>Chromosome-scale assembly of the Ensete ventricosum genome.</title>
        <authorList>
            <person name="Dussert Y."/>
            <person name="Stocks J."/>
            <person name="Wendawek A."/>
            <person name="Woldeyes F."/>
            <person name="Nichols R.A."/>
            <person name="Borrell J.S."/>
        </authorList>
    </citation>
    <scope>NUCLEOTIDE SEQUENCE [LARGE SCALE GENOMIC DNA]</scope>
    <source>
        <strain evidence="3">cv. Maze</strain>
        <tissue evidence="2">Seeds</tissue>
    </source>
</reference>
<gene>
    <name evidence="2" type="ORF">OPV22_017081</name>
</gene>
<feature type="region of interest" description="Disordered" evidence="1">
    <location>
        <begin position="662"/>
        <end position="684"/>
    </location>
</feature>
<feature type="region of interest" description="Disordered" evidence="1">
    <location>
        <begin position="285"/>
        <end position="312"/>
    </location>
</feature>
<comment type="caution">
    <text evidence="2">The sequence shown here is derived from an EMBL/GenBank/DDBJ whole genome shotgun (WGS) entry which is preliminary data.</text>
</comment>
<evidence type="ECO:0000256" key="1">
    <source>
        <dbReference type="SAM" id="MobiDB-lite"/>
    </source>
</evidence>
<evidence type="ECO:0000313" key="2">
    <source>
        <dbReference type="EMBL" id="KAJ8484596.1"/>
    </source>
</evidence>
<feature type="compositionally biased region" description="Basic and acidic residues" evidence="1">
    <location>
        <begin position="705"/>
        <end position="721"/>
    </location>
</feature>
<sequence>MTCKSWSFRSANQALPEKILTLVEPHQPLETYQATQDHGGQHQRSLLLTKNSDSLTNPKLDPFLIIRSFLVGKLHQRNVTVDGRLTEEGEYSFAYLVLAVVIQWLDGEIISPGSQCIISKNITLNKGNVNSRQLDWTIIFMIVLLNKVTQVTILKIGHLEVNVSSTKLPQSLSEENSLSLCYRLEEGFQQEILLPEKCSAAITENASATQSLSNKVELYKTSSASSCKFSPISSHLKSEEKQEDIQDEVSVLDLLNDDNKNIDCRGRVVPESYVAFSVGGLGNVGMETPAHSPRTQKRSSISPPRMSKQVQNSANLRSMSYDLGIELSTAMCDIEKPIYGHSAGVACKPKGIFVKENRTSMKFIDSCIYSDVLDDLSDCFGSGNENFQECRNELWEFSNGMPDDDFLGIREYETVRQNKSLYSESHASILSNAKFSGAYECGLGDFYSDRSRSKAKQQKRCSNSAKSGPSFNLSAVGKDFSLVSPHKDRSMFDLPSWSFSQKEDLRDITSSSSEESCSSSAVGKGKSYDILSHLTQLKESKKSHSDDLEISLLNLKGHKKNHMDELDMNIDVSSPVQRIPDPYCIFPFKEDFSSVLSPRKDFTRGRSKSNVPVDHESFYDFNFENNISGELSGFAFRPQKPHAHTQMSEDCLPYSFSAGASQHDTQLSDSVRQRNASKNSGESEGISINLENKILSEKSLYSLSERENNNEAPSERLELNNRKTSYGSSKAYDPPEEAEVPWKTKEVSELQTYINDKVSPDPSDIRNKESLQENLGSEVTLLEAFQRLCMLARINSSVFY</sequence>
<feature type="compositionally biased region" description="Polar residues" evidence="1">
    <location>
        <begin position="298"/>
        <end position="312"/>
    </location>
</feature>